<feature type="compositionally biased region" description="Basic and acidic residues" evidence="1">
    <location>
        <begin position="57"/>
        <end position="71"/>
    </location>
</feature>
<evidence type="ECO:0000313" key="2">
    <source>
        <dbReference type="EMBL" id="TGZ47281.1"/>
    </source>
</evidence>
<dbReference type="AlphaFoldDB" id="A0A4S2KD63"/>
<dbReference type="EMBL" id="QBLH01002734">
    <property type="protein sequence ID" value="TGZ47281.1"/>
    <property type="molecule type" value="Genomic_DNA"/>
</dbReference>
<reference evidence="2 3" key="1">
    <citation type="journal article" date="2019" name="Philos. Trans. R. Soc. Lond., B, Biol. Sci.">
        <title>Ant behaviour and brain gene expression of defending hosts depend on the ecological success of the intruding social parasite.</title>
        <authorList>
            <person name="Kaur R."/>
            <person name="Stoldt M."/>
            <person name="Jongepier E."/>
            <person name="Feldmeyer B."/>
            <person name="Menzel F."/>
            <person name="Bornberg-Bauer E."/>
            <person name="Foitzik S."/>
        </authorList>
    </citation>
    <scope>NUCLEOTIDE SEQUENCE [LARGE SCALE GENOMIC DNA]</scope>
    <source>
        <tissue evidence="2">Whole body</tissue>
    </source>
</reference>
<accession>A0A4S2KD63</accession>
<feature type="region of interest" description="Disordered" evidence="1">
    <location>
        <begin position="112"/>
        <end position="133"/>
    </location>
</feature>
<gene>
    <name evidence="2" type="ORF">DBV15_04172</name>
</gene>
<keyword evidence="3" id="KW-1185">Reference proteome</keyword>
<evidence type="ECO:0000256" key="1">
    <source>
        <dbReference type="SAM" id="MobiDB-lite"/>
    </source>
</evidence>
<feature type="region of interest" description="Disordered" evidence="1">
    <location>
        <begin position="1"/>
        <end position="74"/>
    </location>
</feature>
<proteinExistence type="predicted"/>
<name>A0A4S2KD63_9HYME</name>
<organism evidence="2 3">
    <name type="scientific">Temnothorax longispinosus</name>
    <dbReference type="NCBI Taxonomy" id="300112"/>
    <lineage>
        <taxon>Eukaryota</taxon>
        <taxon>Metazoa</taxon>
        <taxon>Ecdysozoa</taxon>
        <taxon>Arthropoda</taxon>
        <taxon>Hexapoda</taxon>
        <taxon>Insecta</taxon>
        <taxon>Pterygota</taxon>
        <taxon>Neoptera</taxon>
        <taxon>Endopterygota</taxon>
        <taxon>Hymenoptera</taxon>
        <taxon>Apocrita</taxon>
        <taxon>Aculeata</taxon>
        <taxon>Formicoidea</taxon>
        <taxon>Formicidae</taxon>
        <taxon>Myrmicinae</taxon>
        <taxon>Temnothorax</taxon>
    </lineage>
</organism>
<sequence length="133" mass="13933">MPLKPCSAGGSKARCTARRSTENRPRLGHHGAGAAENQLSRLSPSHPGAAFLGAFDSSDRRVPWDRSESARPARARVVVARANGGCCGDDPEGKSMNAAPLPVNRVHRCAAGRAGALGEPTSDGRRGLLRNEL</sequence>
<comment type="caution">
    <text evidence="2">The sequence shown here is derived from an EMBL/GenBank/DDBJ whole genome shotgun (WGS) entry which is preliminary data.</text>
</comment>
<protein>
    <submittedName>
        <fullName evidence="2">Uncharacterized protein</fullName>
    </submittedName>
</protein>
<feature type="compositionally biased region" description="Basic and acidic residues" evidence="1">
    <location>
        <begin position="122"/>
        <end position="133"/>
    </location>
</feature>
<dbReference type="Proteomes" id="UP000310200">
    <property type="component" value="Unassembled WGS sequence"/>
</dbReference>
<evidence type="ECO:0000313" key="3">
    <source>
        <dbReference type="Proteomes" id="UP000310200"/>
    </source>
</evidence>